<protein>
    <submittedName>
        <fullName evidence="1">Uncharacterized protein</fullName>
    </submittedName>
</protein>
<accession>A0AAV6S720</accession>
<evidence type="ECO:0000313" key="2">
    <source>
        <dbReference type="Proteomes" id="UP000693946"/>
    </source>
</evidence>
<evidence type="ECO:0000313" key="1">
    <source>
        <dbReference type="EMBL" id="KAG7513610.1"/>
    </source>
</evidence>
<proteinExistence type="predicted"/>
<sequence>MENMRHNSDVRSLTFGDSRDVRRCQQKKGCGPAEEEIAVLRQIAAVESSCTARLNYKLPQQILLAKFDGHSTLKPSVLKEIALGLDHSCQTSRGLLLHLEWTQSTRREHLP</sequence>
<gene>
    <name evidence="1" type="ORF">JOB18_012542</name>
</gene>
<reference evidence="1 2" key="1">
    <citation type="journal article" date="2021" name="Sci. Rep.">
        <title>Chromosome anchoring in Senegalese sole (Solea senegalensis) reveals sex-associated markers and genome rearrangements in flatfish.</title>
        <authorList>
            <person name="Guerrero-Cozar I."/>
            <person name="Gomez-Garrido J."/>
            <person name="Berbel C."/>
            <person name="Martinez-Blanch J.F."/>
            <person name="Alioto T."/>
            <person name="Claros M.G."/>
            <person name="Gagnaire P.A."/>
            <person name="Manchado M."/>
        </authorList>
    </citation>
    <scope>NUCLEOTIDE SEQUENCE [LARGE SCALE GENOMIC DNA]</scope>
    <source>
        <strain evidence="1">Sse05_10M</strain>
    </source>
</reference>
<name>A0AAV6S720_SOLSE</name>
<dbReference type="EMBL" id="JAGKHQ010000006">
    <property type="protein sequence ID" value="KAG7513610.1"/>
    <property type="molecule type" value="Genomic_DNA"/>
</dbReference>
<comment type="caution">
    <text evidence="1">The sequence shown here is derived from an EMBL/GenBank/DDBJ whole genome shotgun (WGS) entry which is preliminary data.</text>
</comment>
<dbReference type="AlphaFoldDB" id="A0AAV6S720"/>
<keyword evidence="2" id="KW-1185">Reference proteome</keyword>
<dbReference type="Proteomes" id="UP000693946">
    <property type="component" value="Linkage Group LG14"/>
</dbReference>
<organism evidence="1 2">
    <name type="scientific">Solea senegalensis</name>
    <name type="common">Senegalese sole</name>
    <dbReference type="NCBI Taxonomy" id="28829"/>
    <lineage>
        <taxon>Eukaryota</taxon>
        <taxon>Metazoa</taxon>
        <taxon>Chordata</taxon>
        <taxon>Craniata</taxon>
        <taxon>Vertebrata</taxon>
        <taxon>Euteleostomi</taxon>
        <taxon>Actinopterygii</taxon>
        <taxon>Neopterygii</taxon>
        <taxon>Teleostei</taxon>
        <taxon>Neoteleostei</taxon>
        <taxon>Acanthomorphata</taxon>
        <taxon>Carangaria</taxon>
        <taxon>Pleuronectiformes</taxon>
        <taxon>Pleuronectoidei</taxon>
        <taxon>Soleidae</taxon>
        <taxon>Solea</taxon>
    </lineage>
</organism>